<dbReference type="Proteomes" id="UP000236161">
    <property type="component" value="Unassembled WGS sequence"/>
</dbReference>
<organism evidence="1 2">
    <name type="scientific">Apostasia shenzhenica</name>
    <dbReference type="NCBI Taxonomy" id="1088818"/>
    <lineage>
        <taxon>Eukaryota</taxon>
        <taxon>Viridiplantae</taxon>
        <taxon>Streptophyta</taxon>
        <taxon>Embryophyta</taxon>
        <taxon>Tracheophyta</taxon>
        <taxon>Spermatophyta</taxon>
        <taxon>Magnoliopsida</taxon>
        <taxon>Liliopsida</taxon>
        <taxon>Asparagales</taxon>
        <taxon>Orchidaceae</taxon>
        <taxon>Apostasioideae</taxon>
        <taxon>Apostasia</taxon>
    </lineage>
</organism>
<reference evidence="1 2" key="1">
    <citation type="journal article" date="2017" name="Nature">
        <title>The Apostasia genome and the evolution of orchids.</title>
        <authorList>
            <person name="Zhang G.Q."/>
            <person name="Liu K.W."/>
            <person name="Li Z."/>
            <person name="Lohaus R."/>
            <person name="Hsiao Y.Y."/>
            <person name="Niu S.C."/>
            <person name="Wang J.Y."/>
            <person name="Lin Y.C."/>
            <person name="Xu Q."/>
            <person name="Chen L.J."/>
            <person name="Yoshida K."/>
            <person name="Fujiwara S."/>
            <person name="Wang Z.W."/>
            <person name="Zhang Y.Q."/>
            <person name="Mitsuda N."/>
            <person name="Wang M."/>
            <person name="Liu G.H."/>
            <person name="Pecoraro L."/>
            <person name="Huang H.X."/>
            <person name="Xiao X.J."/>
            <person name="Lin M."/>
            <person name="Wu X.Y."/>
            <person name="Wu W.L."/>
            <person name="Chen Y.Y."/>
            <person name="Chang S.B."/>
            <person name="Sakamoto S."/>
            <person name="Ohme-Takagi M."/>
            <person name="Yagi M."/>
            <person name="Zeng S.J."/>
            <person name="Shen C.Y."/>
            <person name="Yeh C.M."/>
            <person name="Luo Y.B."/>
            <person name="Tsai W.C."/>
            <person name="Van de Peer Y."/>
            <person name="Liu Z.J."/>
        </authorList>
    </citation>
    <scope>NUCLEOTIDE SEQUENCE [LARGE SCALE GENOMIC DNA]</scope>
    <source>
        <strain evidence="2">cv. Shenzhen</strain>
        <tissue evidence="1">Stem</tissue>
    </source>
</reference>
<dbReference type="EMBL" id="KZ451903">
    <property type="protein sequence ID" value="PKA64584.1"/>
    <property type="molecule type" value="Genomic_DNA"/>
</dbReference>
<sequence length="148" mass="16360">MRIGKTRSVLKGQKVVRAREQWTAGLGPGERRGGTGVHVSVAGRGGSLVHAWSTGGLGFQNPEVRQQITSQPFALTPPTAQIPSPDPRPLSFSLCPALSLRSAFVLQLTISFKKLQQNTYHCSLHFRRAIGAESPKWKMEIFRRTELR</sequence>
<protein>
    <submittedName>
        <fullName evidence="1">Uncharacterized protein</fullName>
    </submittedName>
</protein>
<accession>A0A2I0B9W7</accession>
<keyword evidence="2" id="KW-1185">Reference proteome</keyword>
<gene>
    <name evidence="1" type="ORF">AXF42_Ash007330</name>
</gene>
<evidence type="ECO:0000313" key="1">
    <source>
        <dbReference type="EMBL" id="PKA64584.1"/>
    </source>
</evidence>
<dbReference type="AlphaFoldDB" id="A0A2I0B9W7"/>
<proteinExistence type="predicted"/>
<evidence type="ECO:0000313" key="2">
    <source>
        <dbReference type="Proteomes" id="UP000236161"/>
    </source>
</evidence>
<name>A0A2I0B9W7_9ASPA</name>